<dbReference type="EC" id="3.2.2.29" evidence="11"/>
<keyword evidence="8" id="KW-0234">DNA repair</keyword>
<dbReference type="PROSITE" id="PS00764">
    <property type="entry name" value="ENDONUCLEASE_III_1"/>
    <property type="match status" value="1"/>
</dbReference>
<evidence type="ECO:0000256" key="1">
    <source>
        <dbReference type="ARBA" id="ARBA00001966"/>
    </source>
</evidence>
<evidence type="ECO:0000256" key="10">
    <source>
        <dbReference type="ARBA" id="ARBA00052915"/>
    </source>
</evidence>
<evidence type="ECO:0000313" key="14">
    <source>
        <dbReference type="Proteomes" id="UP000830729"/>
    </source>
</evidence>
<evidence type="ECO:0000256" key="6">
    <source>
        <dbReference type="ARBA" id="ARBA00023004"/>
    </source>
</evidence>
<dbReference type="Proteomes" id="UP000830729">
    <property type="component" value="Chromosome"/>
</dbReference>
<dbReference type="GO" id="GO:0035485">
    <property type="term" value="F:adenine/guanine mispair binding"/>
    <property type="evidence" value="ECO:0007669"/>
    <property type="project" value="TreeGrafter"/>
</dbReference>
<evidence type="ECO:0000256" key="11">
    <source>
        <dbReference type="ARBA" id="ARBA00066769"/>
    </source>
</evidence>
<dbReference type="PIRSF" id="PIRSF001435">
    <property type="entry name" value="Nth"/>
    <property type="match status" value="1"/>
</dbReference>
<evidence type="ECO:0000313" key="13">
    <source>
        <dbReference type="EMBL" id="UPV76020.1"/>
    </source>
</evidence>
<dbReference type="InterPro" id="IPR003265">
    <property type="entry name" value="HhH-GPD_domain"/>
</dbReference>
<dbReference type="GO" id="GO:0046872">
    <property type="term" value="F:metal ion binding"/>
    <property type="evidence" value="ECO:0007669"/>
    <property type="project" value="UniProtKB-KW"/>
</dbReference>
<evidence type="ECO:0000256" key="7">
    <source>
        <dbReference type="ARBA" id="ARBA00023014"/>
    </source>
</evidence>
<protein>
    <recommendedName>
        <fullName evidence="11">thymine-DNA glycosylase</fullName>
        <ecNumber evidence="11">3.2.2.29</ecNumber>
    </recommendedName>
</protein>
<keyword evidence="5" id="KW-0378">Hydrolase</keyword>
<dbReference type="PANTHER" id="PTHR42944:SF1">
    <property type="entry name" value="ADENINE DNA GLYCOSYLASE"/>
    <property type="match status" value="1"/>
</dbReference>
<dbReference type="KEGG" id="halx:M0R89_08165"/>
<dbReference type="SMART" id="SM00525">
    <property type="entry name" value="FES"/>
    <property type="match status" value="1"/>
</dbReference>
<dbReference type="InterPro" id="IPR023170">
    <property type="entry name" value="HhH_base_excis_C"/>
</dbReference>
<evidence type="ECO:0000256" key="2">
    <source>
        <dbReference type="ARBA" id="ARBA00008343"/>
    </source>
</evidence>
<keyword evidence="14" id="KW-1185">Reference proteome</keyword>
<dbReference type="Gene3D" id="1.10.340.30">
    <property type="entry name" value="Hypothetical protein, domain 2"/>
    <property type="match status" value="1"/>
</dbReference>
<comment type="catalytic activity">
    <reaction evidence="10">
        <text>Hydrolyzes mismatched double-stranded DNA and polynucleotides, releasing free thymine.</text>
        <dbReference type="EC" id="3.2.2.29"/>
    </reaction>
</comment>
<dbReference type="CDD" id="cd00056">
    <property type="entry name" value="ENDO3c"/>
    <property type="match status" value="1"/>
</dbReference>
<dbReference type="GO" id="GO:0006298">
    <property type="term" value="P:mismatch repair"/>
    <property type="evidence" value="ECO:0007669"/>
    <property type="project" value="TreeGrafter"/>
</dbReference>
<evidence type="ECO:0000256" key="8">
    <source>
        <dbReference type="ARBA" id="ARBA00023204"/>
    </source>
</evidence>
<dbReference type="GO" id="GO:0006284">
    <property type="term" value="P:base-excision repair"/>
    <property type="evidence" value="ECO:0007669"/>
    <property type="project" value="InterPro"/>
</dbReference>
<name>A0A8U0HY61_9EURY</name>
<dbReference type="RefSeq" id="WP_248652057.1">
    <property type="nucleotide sequence ID" value="NZ_CP096659.1"/>
</dbReference>
<dbReference type="GO" id="GO:0051539">
    <property type="term" value="F:4 iron, 4 sulfur cluster binding"/>
    <property type="evidence" value="ECO:0007669"/>
    <property type="project" value="InterPro"/>
</dbReference>
<evidence type="ECO:0000259" key="12">
    <source>
        <dbReference type="SMART" id="SM00478"/>
    </source>
</evidence>
<evidence type="ECO:0000256" key="4">
    <source>
        <dbReference type="ARBA" id="ARBA00022763"/>
    </source>
</evidence>
<reference evidence="13 14" key="1">
    <citation type="submission" date="2022-04" db="EMBL/GenBank/DDBJ databases">
        <title>Diverse halophilic archaea isolated from saline environments.</title>
        <authorList>
            <person name="Cui H.-L."/>
        </authorList>
    </citation>
    <scope>NUCLEOTIDE SEQUENCE [LARGE SCALE GENOMIC DNA]</scope>
    <source>
        <strain evidence="13 14">XZYJT49</strain>
    </source>
</reference>
<comment type="similarity">
    <text evidence="2">Belongs to the Nth/MutY family.</text>
</comment>
<dbReference type="Pfam" id="PF00730">
    <property type="entry name" value="HhH-GPD"/>
    <property type="match status" value="1"/>
</dbReference>
<dbReference type="PANTHER" id="PTHR42944">
    <property type="entry name" value="ADENINE DNA GLYCOSYLASE"/>
    <property type="match status" value="1"/>
</dbReference>
<evidence type="ECO:0000256" key="3">
    <source>
        <dbReference type="ARBA" id="ARBA00022723"/>
    </source>
</evidence>
<dbReference type="SUPFAM" id="SSF48150">
    <property type="entry name" value="DNA-glycosylase"/>
    <property type="match status" value="1"/>
</dbReference>
<keyword evidence="9" id="KW-0326">Glycosidase</keyword>
<keyword evidence="3" id="KW-0479">Metal-binding</keyword>
<dbReference type="GeneID" id="72185166"/>
<accession>A0A8U0HY61</accession>
<evidence type="ECO:0000256" key="9">
    <source>
        <dbReference type="ARBA" id="ARBA00023295"/>
    </source>
</evidence>
<sequence length="215" mass="23838">MSSHPNCDAFVDKLLTWYDDNGRHHLPWRKNDASPFEVLVAELMLQQTSVEQVQEVFEEFVEKFPNPDSVVAVSEEEISEEIEPLGLQKRTKYFRKASHRIIEQHGGHVPDERSELLDLHGAGEYTAASVLAHAHGKDAVAVDTNVARVLSRVFGLDAADDPNAAENWDLAERSSPTGRCSDYLHALIDFGSTVCTASNPKCSDCPVADLCDYAE</sequence>
<dbReference type="InterPro" id="IPR011257">
    <property type="entry name" value="DNA_glycosylase"/>
</dbReference>
<dbReference type="InterPro" id="IPR003651">
    <property type="entry name" value="Endonuclease3_FeS-loop_motif"/>
</dbReference>
<dbReference type="GO" id="GO:0141016">
    <property type="term" value="F:G/T mismatch-specific thymine-DNA glycosylase activity"/>
    <property type="evidence" value="ECO:0007669"/>
    <property type="project" value="UniProtKB-EC"/>
</dbReference>
<proteinExistence type="inferred from homology"/>
<dbReference type="InterPro" id="IPR004035">
    <property type="entry name" value="Endouclease-III_FeS-bd_BS"/>
</dbReference>
<evidence type="ECO:0000256" key="5">
    <source>
        <dbReference type="ARBA" id="ARBA00022801"/>
    </source>
</evidence>
<organism evidence="13 14">
    <name type="scientific">Halorussus limi</name>
    <dbReference type="NCBI Taxonomy" id="2938695"/>
    <lineage>
        <taxon>Archaea</taxon>
        <taxon>Methanobacteriati</taxon>
        <taxon>Methanobacteriota</taxon>
        <taxon>Stenosarchaea group</taxon>
        <taxon>Halobacteria</taxon>
        <taxon>Halobacteriales</taxon>
        <taxon>Haladaptataceae</taxon>
        <taxon>Halorussus</taxon>
    </lineage>
</organism>
<dbReference type="Pfam" id="PF10576">
    <property type="entry name" value="EndIII_4Fe-2S"/>
    <property type="match status" value="1"/>
</dbReference>
<dbReference type="GO" id="GO:0032357">
    <property type="term" value="F:oxidized purine DNA binding"/>
    <property type="evidence" value="ECO:0007669"/>
    <property type="project" value="TreeGrafter"/>
</dbReference>
<keyword evidence="6" id="KW-0408">Iron</keyword>
<keyword evidence="7" id="KW-0411">Iron-sulfur</keyword>
<gene>
    <name evidence="13" type="ORF">M0R89_08165</name>
</gene>
<dbReference type="EMBL" id="CP096659">
    <property type="protein sequence ID" value="UPV76020.1"/>
    <property type="molecule type" value="Genomic_DNA"/>
</dbReference>
<dbReference type="FunFam" id="1.10.340.30:FF:000001">
    <property type="entry name" value="Endonuclease III"/>
    <property type="match status" value="1"/>
</dbReference>
<dbReference type="InterPro" id="IPR044298">
    <property type="entry name" value="MIG/MutY"/>
</dbReference>
<dbReference type="AlphaFoldDB" id="A0A8U0HY61"/>
<dbReference type="GO" id="GO:0034039">
    <property type="term" value="F:8-oxo-7,8-dihydroguanine DNA N-glycosylase activity"/>
    <property type="evidence" value="ECO:0007669"/>
    <property type="project" value="TreeGrafter"/>
</dbReference>
<feature type="domain" description="HhH-GPD" evidence="12">
    <location>
        <begin position="44"/>
        <end position="193"/>
    </location>
</feature>
<dbReference type="SMART" id="SM00478">
    <property type="entry name" value="ENDO3c"/>
    <property type="match status" value="1"/>
</dbReference>
<keyword evidence="4" id="KW-0227">DNA damage</keyword>
<comment type="cofactor">
    <cofactor evidence="1">
        <name>[4Fe-4S] cluster</name>
        <dbReference type="ChEBI" id="CHEBI:49883"/>
    </cofactor>
</comment>
<dbReference type="Gene3D" id="1.10.1670.10">
    <property type="entry name" value="Helix-hairpin-Helix base-excision DNA repair enzymes (C-terminal)"/>
    <property type="match status" value="1"/>
</dbReference>
<dbReference type="GO" id="GO:0000701">
    <property type="term" value="F:purine-specific mismatch base pair DNA N-glycosylase activity"/>
    <property type="evidence" value="ECO:0007669"/>
    <property type="project" value="TreeGrafter"/>
</dbReference>